<sequence>MSPKGKGHRSHKHKKSSSSSQPQDDEIPIDPNLTDPSYAGYTQAQDYTQAGPSNYTQWQNQQQPATVNPNDLLLNQGYDSSSATQGYYATGPAYQDAEYDEQAGPSSAATAKDYPCEDCDRVYRGLREYNKHAKTHKRPIRCEADENCKEKKAEQRDMDRHYISAHKEYAAWKGLITEPIACDWPGCVKTFTRHDNLLKHWNKYHSGG</sequence>
<gene>
    <name evidence="4" type="ORF">CDV36_015458</name>
</gene>
<dbReference type="GO" id="GO:0008270">
    <property type="term" value="F:zinc ion binding"/>
    <property type="evidence" value="ECO:0007669"/>
    <property type="project" value="UniProtKB-KW"/>
</dbReference>
<dbReference type="Pfam" id="PF00096">
    <property type="entry name" value="zf-C2H2"/>
    <property type="match status" value="2"/>
</dbReference>
<dbReference type="EMBL" id="NKUJ01000587">
    <property type="protein sequence ID" value="RMJ02277.1"/>
    <property type="molecule type" value="Genomic_DNA"/>
</dbReference>
<dbReference type="InterPro" id="IPR036236">
    <property type="entry name" value="Znf_C2H2_sf"/>
</dbReference>
<dbReference type="AlphaFoldDB" id="A0A3M2RAH0"/>
<dbReference type="PROSITE" id="PS00028">
    <property type="entry name" value="ZINC_FINGER_C2H2_1"/>
    <property type="match status" value="2"/>
</dbReference>
<feature type="domain" description="C2H2-type" evidence="3">
    <location>
        <begin position="114"/>
        <end position="136"/>
    </location>
</feature>
<dbReference type="OrthoDB" id="654211at2759"/>
<comment type="caution">
    <text evidence="4">The sequence shown here is derived from an EMBL/GenBank/DDBJ whole genome shotgun (WGS) entry which is preliminary data.</text>
</comment>
<reference evidence="4 5" key="1">
    <citation type="submission" date="2017-06" db="EMBL/GenBank/DDBJ databases">
        <title>Comparative genomic analysis of Ambrosia Fusariam Clade fungi.</title>
        <authorList>
            <person name="Stajich J.E."/>
            <person name="Carrillo J."/>
            <person name="Kijimoto T."/>
            <person name="Eskalen A."/>
            <person name="O'Donnell K."/>
            <person name="Kasson M."/>
        </authorList>
    </citation>
    <scope>NUCLEOTIDE SEQUENCE [LARGE SCALE GENOMIC DNA]</scope>
    <source>
        <strain evidence="4">UCR3666</strain>
    </source>
</reference>
<feature type="domain" description="C2H2-type" evidence="3">
    <location>
        <begin position="180"/>
        <end position="208"/>
    </location>
</feature>
<dbReference type="Proteomes" id="UP000277212">
    <property type="component" value="Unassembled WGS sequence"/>
</dbReference>
<protein>
    <recommendedName>
        <fullName evidence="3">C2H2-type domain-containing protein</fullName>
    </recommendedName>
</protein>
<dbReference type="STRING" id="2010991.A0A3M2RAH0"/>
<name>A0A3M2RAH0_9HYPO</name>
<feature type="compositionally biased region" description="Polar residues" evidence="2">
    <location>
        <begin position="40"/>
        <end position="69"/>
    </location>
</feature>
<feature type="compositionally biased region" description="Basic residues" evidence="2">
    <location>
        <begin position="1"/>
        <end position="16"/>
    </location>
</feature>
<proteinExistence type="predicted"/>
<dbReference type="SUPFAM" id="SSF57667">
    <property type="entry name" value="beta-beta-alpha zinc fingers"/>
    <property type="match status" value="1"/>
</dbReference>
<dbReference type="SMART" id="SM00355">
    <property type="entry name" value="ZnF_C2H2"/>
    <property type="match status" value="3"/>
</dbReference>
<keyword evidence="1" id="KW-0479">Metal-binding</keyword>
<dbReference type="InterPro" id="IPR013087">
    <property type="entry name" value="Znf_C2H2_type"/>
</dbReference>
<dbReference type="PROSITE" id="PS50157">
    <property type="entry name" value="ZINC_FINGER_C2H2_2"/>
    <property type="match status" value="2"/>
</dbReference>
<evidence type="ECO:0000256" key="1">
    <source>
        <dbReference type="PROSITE-ProRule" id="PRU00042"/>
    </source>
</evidence>
<accession>A0A3M2RAH0</accession>
<keyword evidence="1" id="KW-0863">Zinc-finger</keyword>
<evidence type="ECO:0000313" key="4">
    <source>
        <dbReference type="EMBL" id="RMJ02277.1"/>
    </source>
</evidence>
<feature type="region of interest" description="Disordered" evidence="2">
    <location>
        <begin position="1"/>
        <end position="79"/>
    </location>
</feature>
<keyword evidence="5" id="KW-1185">Reference proteome</keyword>
<dbReference type="Gene3D" id="3.30.160.60">
    <property type="entry name" value="Classic Zinc Finger"/>
    <property type="match status" value="2"/>
</dbReference>
<organism evidence="4 5">
    <name type="scientific">Fusarium kuroshium</name>
    <dbReference type="NCBI Taxonomy" id="2010991"/>
    <lineage>
        <taxon>Eukaryota</taxon>
        <taxon>Fungi</taxon>
        <taxon>Dikarya</taxon>
        <taxon>Ascomycota</taxon>
        <taxon>Pezizomycotina</taxon>
        <taxon>Sordariomycetes</taxon>
        <taxon>Hypocreomycetidae</taxon>
        <taxon>Hypocreales</taxon>
        <taxon>Nectriaceae</taxon>
        <taxon>Fusarium</taxon>
        <taxon>Fusarium solani species complex</taxon>
    </lineage>
</organism>
<evidence type="ECO:0000259" key="3">
    <source>
        <dbReference type="PROSITE" id="PS50157"/>
    </source>
</evidence>
<evidence type="ECO:0000256" key="2">
    <source>
        <dbReference type="SAM" id="MobiDB-lite"/>
    </source>
</evidence>
<keyword evidence="1" id="KW-0862">Zinc</keyword>
<evidence type="ECO:0000313" key="5">
    <source>
        <dbReference type="Proteomes" id="UP000277212"/>
    </source>
</evidence>